<keyword evidence="2" id="KW-1185">Reference proteome</keyword>
<accession>E9GST6</accession>
<gene>
    <name evidence="1" type="ORF">DAPPUDRAFT_321409</name>
</gene>
<name>E9GST6_DAPPU</name>
<dbReference type="EMBL" id="GL732562">
    <property type="protein sequence ID" value="EFX77526.1"/>
    <property type="molecule type" value="Genomic_DNA"/>
</dbReference>
<evidence type="ECO:0000313" key="1">
    <source>
        <dbReference type="EMBL" id="EFX77526.1"/>
    </source>
</evidence>
<dbReference type="Proteomes" id="UP000000305">
    <property type="component" value="Unassembled WGS sequence"/>
</dbReference>
<evidence type="ECO:0000313" key="2">
    <source>
        <dbReference type="Proteomes" id="UP000000305"/>
    </source>
</evidence>
<protein>
    <submittedName>
        <fullName evidence="1">Uncharacterized protein</fullName>
    </submittedName>
</protein>
<dbReference type="InParanoid" id="E9GST6"/>
<dbReference type="HOGENOM" id="CLU_2123522_0_0_1"/>
<dbReference type="KEGG" id="dpx:DAPPUDRAFT_321409"/>
<dbReference type="AlphaFoldDB" id="E9GST6"/>
<proteinExistence type="predicted"/>
<sequence>MTKTLVRNYVPKYHRSLSVSVKFVQSIPPADSGNSAKSGIDSVLPFVLVFQLNEQFLGERTELRVSITFHEPPDPDGTLNGGDRMDQLPSVADLEDARCFSWKPKGSRIGRIKI</sequence>
<reference evidence="1 2" key="1">
    <citation type="journal article" date="2011" name="Science">
        <title>The ecoresponsive genome of Daphnia pulex.</title>
        <authorList>
            <person name="Colbourne J.K."/>
            <person name="Pfrender M.E."/>
            <person name="Gilbert D."/>
            <person name="Thomas W.K."/>
            <person name="Tucker A."/>
            <person name="Oakley T.H."/>
            <person name="Tokishita S."/>
            <person name="Aerts A."/>
            <person name="Arnold G.J."/>
            <person name="Basu M.K."/>
            <person name="Bauer D.J."/>
            <person name="Caceres C.E."/>
            <person name="Carmel L."/>
            <person name="Casola C."/>
            <person name="Choi J.H."/>
            <person name="Detter J.C."/>
            <person name="Dong Q."/>
            <person name="Dusheyko S."/>
            <person name="Eads B.D."/>
            <person name="Frohlich T."/>
            <person name="Geiler-Samerotte K.A."/>
            <person name="Gerlach D."/>
            <person name="Hatcher P."/>
            <person name="Jogdeo S."/>
            <person name="Krijgsveld J."/>
            <person name="Kriventseva E.V."/>
            <person name="Kultz D."/>
            <person name="Laforsch C."/>
            <person name="Lindquist E."/>
            <person name="Lopez J."/>
            <person name="Manak J.R."/>
            <person name="Muller J."/>
            <person name="Pangilinan J."/>
            <person name="Patwardhan R.P."/>
            <person name="Pitluck S."/>
            <person name="Pritham E.J."/>
            <person name="Rechtsteiner A."/>
            <person name="Rho M."/>
            <person name="Rogozin I.B."/>
            <person name="Sakarya O."/>
            <person name="Salamov A."/>
            <person name="Schaack S."/>
            <person name="Shapiro H."/>
            <person name="Shiga Y."/>
            <person name="Skalitzky C."/>
            <person name="Smith Z."/>
            <person name="Souvorov A."/>
            <person name="Sung W."/>
            <person name="Tang Z."/>
            <person name="Tsuchiya D."/>
            <person name="Tu H."/>
            <person name="Vos H."/>
            <person name="Wang M."/>
            <person name="Wolf Y.I."/>
            <person name="Yamagata H."/>
            <person name="Yamada T."/>
            <person name="Ye Y."/>
            <person name="Shaw J.R."/>
            <person name="Andrews J."/>
            <person name="Crease T.J."/>
            <person name="Tang H."/>
            <person name="Lucas S.M."/>
            <person name="Robertson H.M."/>
            <person name="Bork P."/>
            <person name="Koonin E.V."/>
            <person name="Zdobnov E.M."/>
            <person name="Grigoriev I.V."/>
            <person name="Lynch M."/>
            <person name="Boore J.L."/>
        </authorList>
    </citation>
    <scope>NUCLEOTIDE SEQUENCE [LARGE SCALE GENOMIC DNA]</scope>
</reference>
<organism evidence="1 2">
    <name type="scientific">Daphnia pulex</name>
    <name type="common">Water flea</name>
    <dbReference type="NCBI Taxonomy" id="6669"/>
    <lineage>
        <taxon>Eukaryota</taxon>
        <taxon>Metazoa</taxon>
        <taxon>Ecdysozoa</taxon>
        <taxon>Arthropoda</taxon>
        <taxon>Crustacea</taxon>
        <taxon>Branchiopoda</taxon>
        <taxon>Diplostraca</taxon>
        <taxon>Cladocera</taxon>
        <taxon>Anomopoda</taxon>
        <taxon>Daphniidae</taxon>
        <taxon>Daphnia</taxon>
    </lineage>
</organism>